<sequence length="391" mass="44619">MPCCSAPFVTVASKVNVEQSSLAPGEVARPQWTPNSHTISRKHAPPPISEEALEASRRRRDVLAEEAKKRYERWVEANPPLSPEERRQRQREPLRHGKDDQASFWQHRFREREREKEVGSEWASARRLATERERIEAAVSQASSTYLRHPPYPKHGSGIRNMEFSYMSSSYDYRMRQPSKEVAGTWPFMRTRPRSESARINEEVTHSTPVDGHAGGNWTLDPKYGNPASRSAQSIGNTFRAQSPRRWITATSPESKGKWRGSFVTSFPPSHAGHSSQPMGDAKPRWLLHEEPYIEQYHDVVAANISAAANRMRPRCRDKDISTTTFSNYLPTTFALPPVTRGTQNYYIESPADRISNTGELLTERSERSYHKYVDLASARSSNHSATPWCR</sequence>
<evidence type="ECO:0000313" key="3">
    <source>
        <dbReference type="Proteomes" id="UP001515480"/>
    </source>
</evidence>
<organism evidence="2 3">
    <name type="scientific">Prymnesium parvum</name>
    <name type="common">Toxic golden alga</name>
    <dbReference type="NCBI Taxonomy" id="97485"/>
    <lineage>
        <taxon>Eukaryota</taxon>
        <taxon>Haptista</taxon>
        <taxon>Haptophyta</taxon>
        <taxon>Prymnesiophyceae</taxon>
        <taxon>Prymnesiales</taxon>
        <taxon>Prymnesiaceae</taxon>
        <taxon>Prymnesium</taxon>
    </lineage>
</organism>
<keyword evidence="3" id="KW-1185">Reference proteome</keyword>
<accession>A0AB34K348</accession>
<reference evidence="2 3" key="1">
    <citation type="journal article" date="2024" name="Science">
        <title>Giant polyketide synthase enzymes in the biosynthesis of giant marine polyether toxins.</title>
        <authorList>
            <person name="Fallon T.R."/>
            <person name="Shende V.V."/>
            <person name="Wierzbicki I.H."/>
            <person name="Pendleton A.L."/>
            <person name="Watervoot N.F."/>
            <person name="Auber R.P."/>
            <person name="Gonzalez D.J."/>
            <person name="Wisecaver J.H."/>
            <person name="Moore B.S."/>
        </authorList>
    </citation>
    <scope>NUCLEOTIDE SEQUENCE [LARGE SCALE GENOMIC DNA]</scope>
    <source>
        <strain evidence="2 3">12B1</strain>
    </source>
</reference>
<dbReference type="EMBL" id="JBGBPQ010000002">
    <property type="protein sequence ID" value="KAL1528660.1"/>
    <property type="molecule type" value="Genomic_DNA"/>
</dbReference>
<protein>
    <submittedName>
        <fullName evidence="2">Uncharacterized protein</fullName>
    </submittedName>
</protein>
<name>A0AB34K348_PRYPA</name>
<gene>
    <name evidence="2" type="ORF">AB1Y20_009997</name>
</gene>
<feature type="compositionally biased region" description="Basic and acidic residues" evidence="1">
    <location>
        <begin position="83"/>
        <end position="101"/>
    </location>
</feature>
<feature type="region of interest" description="Disordered" evidence="1">
    <location>
        <begin position="79"/>
        <end position="106"/>
    </location>
</feature>
<proteinExistence type="predicted"/>
<evidence type="ECO:0000256" key="1">
    <source>
        <dbReference type="SAM" id="MobiDB-lite"/>
    </source>
</evidence>
<feature type="region of interest" description="Disordered" evidence="1">
    <location>
        <begin position="19"/>
        <end position="59"/>
    </location>
</feature>
<evidence type="ECO:0000313" key="2">
    <source>
        <dbReference type="EMBL" id="KAL1528660.1"/>
    </source>
</evidence>
<feature type="region of interest" description="Disordered" evidence="1">
    <location>
        <begin position="197"/>
        <end position="217"/>
    </location>
</feature>
<comment type="caution">
    <text evidence="2">The sequence shown here is derived from an EMBL/GenBank/DDBJ whole genome shotgun (WGS) entry which is preliminary data.</text>
</comment>
<dbReference type="AlphaFoldDB" id="A0AB34K348"/>
<dbReference type="Proteomes" id="UP001515480">
    <property type="component" value="Unassembled WGS sequence"/>
</dbReference>